<comment type="caution">
    <text evidence="4">The sequence shown here is derived from an EMBL/GenBank/DDBJ whole genome shotgun (WGS) entry which is preliminary data.</text>
</comment>
<feature type="domain" description="Phospholipase/carboxylesterase/thioesterase" evidence="2">
    <location>
        <begin position="163"/>
        <end position="354"/>
    </location>
</feature>
<keyword evidence="1" id="KW-0732">Signal</keyword>
<evidence type="ECO:0000259" key="3">
    <source>
        <dbReference type="Pfam" id="PF18435"/>
    </source>
</evidence>
<dbReference type="InterPro" id="IPR050955">
    <property type="entry name" value="Plant_Biomass_Hydrol_Est"/>
</dbReference>
<dbReference type="eggNOG" id="COG4099">
    <property type="taxonomic scope" value="Bacteria"/>
</dbReference>
<name>H3NQC9_9FIRM</name>
<evidence type="ECO:0000313" key="4">
    <source>
        <dbReference type="EMBL" id="EHR32609.1"/>
    </source>
</evidence>
<feature type="domain" description="Esterase Ig-like N-terminal" evidence="3">
    <location>
        <begin position="3"/>
        <end position="109"/>
    </location>
</feature>
<accession>H3NQC9</accession>
<dbReference type="STRING" id="883114.HMPREF9709_01540"/>
<dbReference type="Gene3D" id="3.40.50.1820">
    <property type="entry name" value="alpha/beta hydrolase"/>
    <property type="match status" value="1"/>
</dbReference>
<dbReference type="PANTHER" id="PTHR43037:SF1">
    <property type="entry name" value="BLL1128 PROTEIN"/>
    <property type="match status" value="1"/>
</dbReference>
<evidence type="ECO:0000259" key="2">
    <source>
        <dbReference type="Pfam" id="PF02230"/>
    </source>
</evidence>
<evidence type="ECO:0000313" key="5">
    <source>
        <dbReference type="Proteomes" id="UP000004191"/>
    </source>
</evidence>
<gene>
    <name evidence="4" type="ORF">HMPREF9709_01540</name>
</gene>
<evidence type="ECO:0000256" key="1">
    <source>
        <dbReference type="ARBA" id="ARBA00022729"/>
    </source>
</evidence>
<proteinExistence type="predicted"/>
<dbReference type="AlphaFoldDB" id="H3NQC9"/>
<dbReference type="Gene3D" id="2.60.40.2180">
    <property type="match status" value="1"/>
</dbReference>
<dbReference type="Pfam" id="PF02230">
    <property type="entry name" value="Abhydrolase_2"/>
    <property type="match status" value="1"/>
</dbReference>
<dbReference type="Proteomes" id="UP000004191">
    <property type="component" value="Unassembled WGS sequence"/>
</dbReference>
<sequence>MKTVIELDKNITADKINKEDFSMIERKEAFDWEKFEKEGKAPDHIISENPRTIEDVYLSDENGEKTTDKEGKYITIQTKATPNEGNPLIFSMNTSLNTWCDPFEQEIKIKEESKIGKLDVEASIDLRDDEKMSIPSPDEFTYGEFTASDGKKLTYADYKPEAKGEKKPLVIWLHGAGEGGNDPRLPIIGNMAVNYAKEEFQSKFEDDAYVLAPQTPTFWMDTGNGKVDLESVGAENSIYIKSLKELIDKYVADNPDIDTNRILVGGCSNGGFMTYDLISTYPDFFAAAFPVCPPYEAKNFTDEEIVNMKNVPIWMIYAKNDTTVDPKIHEYTVNEVFEKTGFKDYRQTVFDDVHDLSGNYKDEEGKSYQYNGHWSWIYVHNNDVKSDDGTTLFDWLAKQSR</sequence>
<evidence type="ECO:0008006" key="6">
    <source>
        <dbReference type="Google" id="ProtNLM"/>
    </source>
</evidence>
<dbReference type="SUPFAM" id="SSF53474">
    <property type="entry name" value="alpha/beta-Hydrolases"/>
    <property type="match status" value="1"/>
</dbReference>
<dbReference type="OrthoDB" id="9764953at2"/>
<dbReference type="GO" id="GO:0016787">
    <property type="term" value="F:hydrolase activity"/>
    <property type="evidence" value="ECO:0007669"/>
    <property type="project" value="InterPro"/>
</dbReference>
<dbReference type="InterPro" id="IPR041172">
    <property type="entry name" value="EstA_Ig-like_N"/>
</dbReference>
<dbReference type="PANTHER" id="PTHR43037">
    <property type="entry name" value="UNNAMED PRODUCT-RELATED"/>
    <property type="match status" value="1"/>
</dbReference>
<protein>
    <recommendedName>
        <fullName evidence="6">Peptidase S9 prolyl oligopeptidase catalytic domain-containing protein</fullName>
    </recommendedName>
</protein>
<dbReference type="InterPro" id="IPR029058">
    <property type="entry name" value="AB_hydrolase_fold"/>
</dbReference>
<dbReference type="HOGENOM" id="CLU_035499_2_0_9"/>
<dbReference type="Pfam" id="PF18435">
    <property type="entry name" value="EstA_Ig_like"/>
    <property type="match status" value="1"/>
</dbReference>
<dbReference type="InterPro" id="IPR003140">
    <property type="entry name" value="PLipase/COase/thioEstase"/>
</dbReference>
<organism evidence="4 5">
    <name type="scientific">Helcococcus kunzii ATCC 51366</name>
    <dbReference type="NCBI Taxonomy" id="883114"/>
    <lineage>
        <taxon>Bacteria</taxon>
        <taxon>Bacillati</taxon>
        <taxon>Bacillota</taxon>
        <taxon>Tissierellia</taxon>
        <taxon>Tissierellales</taxon>
        <taxon>Peptoniphilaceae</taxon>
        <taxon>Helcococcus</taxon>
    </lineage>
</organism>
<dbReference type="EMBL" id="AGEI01000028">
    <property type="protein sequence ID" value="EHR32609.1"/>
    <property type="molecule type" value="Genomic_DNA"/>
</dbReference>
<keyword evidence="5" id="KW-1185">Reference proteome</keyword>
<reference evidence="4 5" key="1">
    <citation type="submission" date="2012-01" db="EMBL/GenBank/DDBJ databases">
        <title>The Genome Sequence of Helcococcus kunzii ATCC 51366.</title>
        <authorList>
            <consortium name="The Broad Institute Genome Sequencing Platform"/>
            <person name="Earl A."/>
            <person name="Ward D."/>
            <person name="Feldgarden M."/>
            <person name="Gevers D."/>
            <person name="Huys G."/>
            <person name="Young S.K."/>
            <person name="Zeng Q."/>
            <person name="Gargeya S."/>
            <person name="Fitzgerald M."/>
            <person name="Haas B."/>
            <person name="Abouelleil A."/>
            <person name="Alvarado L."/>
            <person name="Arachchi H.M."/>
            <person name="Berlin A."/>
            <person name="Chapman S.B."/>
            <person name="Gearin G."/>
            <person name="Goldberg J."/>
            <person name="Griggs A."/>
            <person name="Gujja S."/>
            <person name="Hansen M."/>
            <person name="Heiman D."/>
            <person name="Howarth C."/>
            <person name="Larimer J."/>
            <person name="Lui A."/>
            <person name="MacDonald P.J.P."/>
            <person name="McCowen C."/>
            <person name="Montmayeur A."/>
            <person name="Murphy C."/>
            <person name="Neiman D."/>
            <person name="Pearson M."/>
            <person name="Priest M."/>
            <person name="Roberts A."/>
            <person name="Saif S."/>
            <person name="Shea T."/>
            <person name="Sisk P."/>
            <person name="Stolte C."/>
            <person name="Sykes S."/>
            <person name="Wortman J."/>
            <person name="Nusbaum C."/>
            <person name="Birren B."/>
        </authorList>
    </citation>
    <scope>NUCLEOTIDE SEQUENCE [LARGE SCALE GENOMIC DNA]</scope>
    <source>
        <strain evidence="4 5">ATCC 51366</strain>
    </source>
</reference>
<dbReference type="PATRIC" id="fig|883114.3.peg.1537"/>